<name>A0A7Z0IYG4_RHILE</name>
<accession>A0A7Z0IYG4</accession>
<proteinExistence type="predicted"/>
<dbReference type="EMBL" id="JACBZV010000004">
    <property type="protein sequence ID" value="NYJ11678.1"/>
    <property type="molecule type" value="Genomic_DNA"/>
</dbReference>
<sequence>MNVHSRNDLDVVNAIAREPMIIVLRPTVEAFHKFPVLHYQKL</sequence>
<reference evidence="1 2" key="1">
    <citation type="submission" date="2020-07" db="EMBL/GenBank/DDBJ databases">
        <title>Genomic Encyclopedia of Type Strains, Phase IV (KMG-V): Genome sequencing to study the core and pangenomes of soil and plant-associated prokaryotes.</title>
        <authorList>
            <person name="Whitman W."/>
        </authorList>
    </citation>
    <scope>NUCLEOTIDE SEQUENCE [LARGE SCALE GENOMIC DNA]</scope>
    <source>
        <strain evidence="1 2">SEMIA 4052</strain>
    </source>
</reference>
<comment type="caution">
    <text evidence="1">The sequence shown here is derived from an EMBL/GenBank/DDBJ whole genome shotgun (WGS) entry which is preliminary data.</text>
</comment>
<organism evidence="1 2">
    <name type="scientific">Rhizobium leguminosarum</name>
    <dbReference type="NCBI Taxonomy" id="384"/>
    <lineage>
        <taxon>Bacteria</taxon>
        <taxon>Pseudomonadati</taxon>
        <taxon>Pseudomonadota</taxon>
        <taxon>Alphaproteobacteria</taxon>
        <taxon>Hyphomicrobiales</taxon>
        <taxon>Rhizobiaceae</taxon>
        <taxon>Rhizobium/Agrobacterium group</taxon>
        <taxon>Rhizobium</taxon>
    </lineage>
</organism>
<dbReference type="Proteomes" id="UP000535276">
    <property type="component" value="Unassembled WGS sequence"/>
</dbReference>
<protein>
    <submittedName>
        <fullName evidence="1">Uncharacterized protein</fullName>
    </submittedName>
</protein>
<gene>
    <name evidence="1" type="ORF">GGI64_002736</name>
</gene>
<evidence type="ECO:0000313" key="1">
    <source>
        <dbReference type="EMBL" id="NYJ11678.1"/>
    </source>
</evidence>
<dbReference type="AlphaFoldDB" id="A0A7Z0IYG4"/>
<evidence type="ECO:0000313" key="2">
    <source>
        <dbReference type="Proteomes" id="UP000535276"/>
    </source>
</evidence>